<dbReference type="Pfam" id="PF20066">
    <property type="entry name" value="Glyoxalase_8"/>
    <property type="match status" value="1"/>
</dbReference>
<dbReference type="EMBL" id="RCCT01000007">
    <property type="protein sequence ID" value="RLJ99855.1"/>
    <property type="molecule type" value="Genomic_DNA"/>
</dbReference>
<feature type="region of interest" description="Disordered" evidence="1">
    <location>
        <begin position="125"/>
        <end position="144"/>
    </location>
</feature>
<gene>
    <name evidence="3" type="ORF">CLV75_3778</name>
</gene>
<evidence type="ECO:0000313" key="3">
    <source>
        <dbReference type="EMBL" id="RLJ99855.1"/>
    </source>
</evidence>
<proteinExistence type="predicted"/>
<dbReference type="AlphaFoldDB" id="A0A497Z3H9"/>
<evidence type="ECO:0000313" key="4">
    <source>
        <dbReference type="Proteomes" id="UP000271700"/>
    </source>
</evidence>
<keyword evidence="4" id="KW-1185">Reference proteome</keyword>
<dbReference type="STRING" id="981384.GCA_000192475_03799"/>
<evidence type="ECO:0000259" key="2">
    <source>
        <dbReference type="Pfam" id="PF20066"/>
    </source>
</evidence>
<dbReference type="RefSeq" id="WP_010438596.1">
    <property type="nucleotide sequence ID" value="NZ_AEYW01000004.1"/>
</dbReference>
<evidence type="ECO:0000256" key="1">
    <source>
        <dbReference type="SAM" id="MobiDB-lite"/>
    </source>
</evidence>
<protein>
    <recommendedName>
        <fullName evidence="2">Glyoxalase-related protein domain-containing protein</fullName>
    </recommendedName>
</protein>
<dbReference type="InterPro" id="IPR045517">
    <property type="entry name" value="Glyoxalase_8"/>
</dbReference>
<accession>A0A497Z3H9</accession>
<name>A0A497Z3H9_9RHOB</name>
<comment type="caution">
    <text evidence="3">The sequence shown here is derived from an EMBL/GenBank/DDBJ whole genome shotgun (WGS) entry which is preliminary data.</text>
</comment>
<feature type="domain" description="Glyoxalase-related protein" evidence="2">
    <location>
        <begin position="4"/>
        <end position="141"/>
    </location>
</feature>
<organism evidence="3 4">
    <name type="scientific">Ruegeria conchae</name>
    <dbReference type="NCBI Taxonomy" id="981384"/>
    <lineage>
        <taxon>Bacteria</taxon>
        <taxon>Pseudomonadati</taxon>
        <taxon>Pseudomonadota</taxon>
        <taxon>Alphaproteobacteria</taxon>
        <taxon>Rhodobacterales</taxon>
        <taxon>Roseobacteraceae</taxon>
        <taxon>Ruegeria</taxon>
    </lineage>
</organism>
<sequence length="144" mass="16248">MTQTQNIAPVAELKEQAKRLRKRLQDTGVTLLHSEALELLAHQHGVRDWNTLHALAGNRMQLRIGDRVEGRYLGQPFTAEIRGLTILGDGSHRRVTLQFDAPVDVVQFDSFSAYRQRVTGEIGWDGRSTRHTSNGEPQLTIRPV</sequence>
<reference evidence="3 4" key="1">
    <citation type="submission" date="2018-10" db="EMBL/GenBank/DDBJ databases">
        <title>Genomic Encyclopedia of Archaeal and Bacterial Type Strains, Phase II (KMG-II): from individual species to whole genera.</title>
        <authorList>
            <person name="Goeker M."/>
        </authorList>
    </citation>
    <scope>NUCLEOTIDE SEQUENCE [LARGE SCALE GENOMIC DNA]</scope>
    <source>
        <strain evidence="3 4">DSM 29317</strain>
    </source>
</reference>
<dbReference type="Proteomes" id="UP000271700">
    <property type="component" value="Unassembled WGS sequence"/>
</dbReference>